<name>A0A498KFL5_MALDO</name>
<protein>
    <submittedName>
        <fullName evidence="1">Uncharacterized protein</fullName>
    </submittedName>
</protein>
<dbReference type="Proteomes" id="UP000290289">
    <property type="component" value="Chromosome 2"/>
</dbReference>
<evidence type="ECO:0000313" key="2">
    <source>
        <dbReference type="Proteomes" id="UP000290289"/>
    </source>
</evidence>
<keyword evidence="2" id="KW-1185">Reference proteome</keyword>
<accession>A0A498KFL5</accession>
<proteinExistence type="predicted"/>
<comment type="caution">
    <text evidence="1">The sequence shown here is derived from an EMBL/GenBank/DDBJ whole genome shotgun (WGS) entry which is preliminary data.</text>
</comment>
<organism evidence="1 2">
    <name type="scientific">Malus domestica</name>
    <name type="common">Apple</name>
    <name type="synonym">Pyrus malus</name>
    <dbReference type="NCBI Taxonomy" id="3750"/>
    <lineage>
        <taxon>Eukaryota</taxon>
        <taxon>Viridiplantae</taxon>
        <taxon>Streptophyta</taxon>
        <taxon>Embryophyta</taxon>
        <taxon>Tracheophyta</taxon>
        <taxon>Spermatophyta</taxon>
        <taxon>Magnoliopsida</taxon>
        <taxon>eudicotyledons</taxon>
        <taxon>Gunneridae</taxon>
        <taxon>Pentapetalae</taxon>
        <taxon>rosids</taxon>
        <taxon>fabids</taxon>
        <taxon>Rosales</taxon>
        <taxon>Rosaceae</taxon>
        <taxon>Amygdaloideae</taxon>
        <taxon>Maleae</taxon>
        <taxon>Malus</taxon>
    </lineage>
</organism>
<dbReference type="EMBL" id="RDQH01000328">
    <property type="protein sequence ID" value="RXI06146.1"/>
    <property type="molecule type" value="Genomic_DNA"/>
</dbReference>
<reference evidence="1 2" key="1">
    <citation type="submission" date="2018-10" db="EMBL/GenBank/DDBJ databases">
        <title>A high-quality apple genome assembly.</title>
        <authorList>
            <person name="Hu J."/>
        </authorList>
    </citation>
    <scope>NUCLEOTIDE SEQUENCE [LARGE SCALE GENOMIC DNA]</scope>
    <source>
        <strain evidence="2">cv. HFTH1</strain>
        <tissue evidence="1">Young leaf</tissue>
    </source>
</reference>
<evidence type="ECO:0000313" key="1">
    <source>
        <dbReference type="EMBL" id="RXI06146.1"/>
    </source>
</evidence>
<dbReference type="AlphaFoldDB" id="A0A498KFL5"/>
<gene>
    <name evidence="1" type="ORF">DVH24_018188</name>
</gene>
<dbReference type="STRING" id="3750.A0A498KFL5"/>
<sequence length="92" mass="10839">MKEFVRLIKEAWSKPMSLTHQIASRVDPFTSTIMQKYGKSEEGCKLIGHFKISPLLEYRQNINVLGWDNTKIDHHGHRADERNFVEQARPFR</sequence>